<dbReference type="WBParaSite" id="Hba_02247">
    <property type="protein sequence ID" value="Hba_02247"/>
    <property type="gene ID" value="Hba_02247"/>
</dbReference>
<dbReference type="AlphaFoldDB" id="A0A1I7WC38"/>
<reference evidence="2" key="1">
    <citation type="submission" date="2016-11" db="UniProtKB">
        <authorList>
            <consortium name="WormBaseParasite"/>
        </authorList>
    </citation>
    <scope>IDENTIFICATION</scope>
</reference>
<sequence>MEAQMLGAARVITDRLELWGQPWQEKETLFCFEIVRLDGRRQYTGRVVAINLNTNVVSKIN</sequence>
<proteinExistence type="predicted"/>
<organism evidence="1 2">
    <name type="scientific">Heterorhabditis bacteriophora</name>
    <name type="common">Entomopathogenic nematode worm</name>
    <dbReference type="NCBI Taxonomy" id="37862"/>
    <lineage>
        <taxon>Eukaryota</taxon>
        <taxon>Metazoa</taxon>
        <taxon>Ecdysozoa</taxon>
        <taxon>Nematoda</taxon>
        <taxon>Chromadorea</taxon>
        <taxon>Rhabditida</taxon>
        <taxon>Rhabditina</taxon>
        <taxon>Rhabditomorpha</taxon>
        <taxon>Strongyloidea</taxon>
        <taxon>Heterorhabditidae</taxon>
        <taxon>Heterorhabditis</taxon>
    </lineage>
</organism>
<accession>A0A1I7WC38</accession>
<keyword evidence="1" id="KW-1185">Reference proteome</keyword>
<evidence type="ECO:0000313" key="1">
    <source>
        <dbReference type="Proteomes" id="UP000095283"/>
    </source>
</evidence>
<dbReference type="Proteomes" id="UP000095283">
    <property type="component" value="Unplaced"/>
</dbReference>
<name>A0A1I7WC38_HETBA</name>
<evidence type="ECO:0000313" key="2">
    <source>
        <dbReference type="WBParaSite" id="Hba_02247"/>
    </source>
</evidence>
<protein>
    <submittedName>
        <fullName evidence="2">CorC_HlyC domain-containing protein</fullName>
    </submittedName>
</protein>